<evidence type="ECO:0000256" key="5">
    <source>
        <dbReference type="ARBA" id="ARBA00023002"/>
    </source>
</evidence>
<comment type="similarity">
    <text evidence="2">Belongs to the NADH dehydrogenase family.</text>
</comment>
<dbReference type="RefSeq" id="WP_188378906.1">
    <property type="nucleotide sequence ID" value="NZ_BMEL01000005.1"/>
</dbReference>
<dbReference type="PANTHER" id="PTHR42913">
    <property type="entry name" value="APOPTOSIS-INDUCING FACTOR 1"/>
    <property type="match status" value="1"/>
</dbReference>
<dbReference type="PANTHER" id="PTHR42913:SF9">
    <property type="entry name" value="SLR1591 PROTEIN"/>
    <property type="match status" value="1"/>
</dbReference>
<dbReference type="EMBL" id="BMEL01000005">
    <property type="protein sequence ID" value="GGF33434.1"/>
    <property type="molecule type" value="Genomic_DNA"/>
</dbReference>
<proteinExistence type="inferred from homology"/>
<reference evidence="7" key="2">
    <citation type="submission" date="2020-09" db="EMBL/GenBank/DDBJ databases">
        <authorList>
            <person name="Sun Q."/>
            <person name="Zhou Y."/>
        </authorList>
    </citation>
    <scope>NUCLEOTIDE SEQUENCE</scope>
    <source>
        <strain evidence="7">CGMCC 1.12153</strain>
    </source>
</reference>
<keyword evidence="3" id="KW-0285">Flavoprotein</keyword>
<dbReference type="GO" id="GO:0003955">
    <property type="term" value="F:NAD(P)H dehydrogenase (quinone) activity"/>
    <property type="evidence" value="ECO:0007669"/>
    <property type="project" value="TreeGrafter"/>
</dbReference>
<dbReference type="InterPro" id="IPR051169">
    <property type="entry name" value="NADH-Q_oxidoreductase"/>
</dbReference>
<keyword evidence="5" id="KW-0560">Oxidoreductase</keyword>
<dbReference type="InterPro" id="IPR036188">
    <property type="entry name" value="FAD/NAD-bd_sf"/>
</dbReference>
<dbReference type="AlphaFoldDB" id="A0A917BAY7"/>
<feature type="domain" description="FAD/NAD(P)-binding" evidence="6">
    <location>
        <begin position="4"/>
        <end position="292"/>
    </location>
</feature>
<dbReference type="Proteomes" id="UP000660110">
    <property type="component" value="Unassembled WGS sequence"/>
</dbReference>
<reference evidence="7" key="1">
    <citation type="journal article" date="2014" name="Int. J. Syst. Evol. Microbiol.">
        <title>Complete genome sequence of Corynebacterium casei LMG S-19264T (=DSM 44701T), isolated from a smear-ripened cheese.</title>
        <authorList>
            <consortium name="US DOE Joint Genome Institute (JGI-PGF)"/>
            <person name="Walter F."/>
            <person name="Albersmeier A."/>
            <person name="Kalinowski J."/>
            <person name="Ruckert C."/>
        </authorList>
    </citation>
    <scope>NUCLEOTIDE SEQUENCE</scope>
    <source>
        <strain evidence="7">CGMCC 1.12153</strain>
    </source>
</reference>
<gene>
    <name evidence="7" type="ORF">GCM10010954_35750</name>
</gene>
<keyword evidence="8" id="KW-1185">Reference proteome</keyword>
<evidence type="ECO:0000256" key="2">
    <source>
        <dbReference type="ARBA" id="ARBA00005272"/>
    </source>
</evidence>
<dbReference type="Pfam" id="PF07992">
    <property type="entry name" value="Pyr_redox_2"/>
    <property type="match status" value="1"/>
</dbReference>
<keyword evidence="4" id="KW-0274">FAD</keyword>
<accession>A0A917BAY7</accession>
<evidence type="ECO:0000259" key="6">
    <source>
        <dbReference type="Pfam" id="PF07992"/>
    </source>
</evidence>
<dbReference type="GO" id="GO:0019646">
    <property type="term" value="P:aerobic electron transport chain"/>
    <property type="evidence" value="ECO:0007669"/>
    <property type="project" value="TreeGrafter"/>
</dbReference>
<comment type="cofactor">
    <cofactor evidence="1">
        <name>FAD</name>
        <dbReference type="ChEBI" id="CHEBI:57692"/>
    </cofactor>
</comment>
<organism evidence="7 8">
    <name type="scientific">Halobacillus andaensis</name>
    <dbReference type="NCBI Taxonomy" id="1176239"/>
    <lineage>
        <taxon>Bacteria</taxon>
        <taxon>Bacillati</taxon>
        <taxon>Bacillota</taxon>
        <taxon>Bacilli</taxon>
        <taxon>Bacillales</taxon>
        <taxon>Bacillaceae</taxon>
        <taxon>Halobacillus</taxon>
    </lineage>
</organism>
<dbReference type="InterPro" id="IPR023753">
    <property type="entry name" value="FAD/NAD-binding_dom"/>
</dbReference>
<evidence type="ECO:0000313" key="7">
    <source>
        <dbReference type="EMBL" id="GGF33434.1"/>
    </source>
</evidence>
<protein>
    <submittedName>
        <fullName evidence="7">Pyridine nucleotide-disulfide oxidoreductase</fullName>
    </submittedName>
</protein>
<evidence type="ECO:0000256" key="1">
    <source>
        <dbReference type="ARBA" id="ARBA00001974"/>
    </source>
</evidence>
<evidence type="ECO:0000256" key="4">
    <source>
        <dbReference type="ARBA" id="ARBA00022827"/>
    </source>
</evidence>
<evidence type="ECO:0000313" key="8">
    <source>
        <dbReference type="Proteomes" id="UP000660110"/>
    </source>
</evidence>
<name>A0A917BAY7_HALAA</name>
<dbReference type="Gene3D" id="3.50.50.100">
    <property type="match status" value="1"/>
</dbReference>
<sequence>MKKRLLLVGAGHAHLEVIRQYDDDPIENLEICLISPSEYQYYSGMFSGYTEGLYTEEQIRVNLRELTKKYGVNFVRKQATHIIPERKKLFCEGGAVYPFDVISFDIGSRSLPPDFTTSIARSVKPNYQFIDRINELRETTTPIVVGGGAAGCELAISIQMYKNKNNIDGHVKLVSSSEVLSAFPRRSSRKVKSLLEETGVQLWEKEEVIHIHDDYIITSANNRVRHTGVLWLGGPIGDPVFEATSIKLDDKGFAYVRPTLQFEDYNFIFGAGDCVTLRSNPHIDKSGVHAVKQGPILYNNLKAYFEGEALQKYEPQKNVLYILSVGDKKGFLLYGSFSLYGRQAWKLKHKIDTDFMEKYK</sequence>
<dbReference type="SUPFAM" id="SSF51905">
    <property type="entry name" value="FAD/NAD(P)-binding domain"/>
    <property type="match status" value="2"/>
</dbReference>
<evidence type="ECO:0000256" key="3">
    <source>
        <dbReference type="ARBA" id="ARBA00022630"/>
    </source>
</evidence>
<comment type="caution">
    <text evidence="7">The sequence shown here is derived from an EMBL/GenBank/DDBJ whole genome shotgun (WGS) entry which is preliminary data.</text>
</comment>